<comment type="caution">
    <text evidence="2">The sequence shown here is derived from an EMBL/GenBank/DDBJ whole genome shotgun (WGS) entry which is preliminary data.</text>
</comment>
<keyword evidence="3" id="KW-1185">Reference proteome</keyword>
<gene>
    <name evidence="2" type="ORF">EVAR_64922_1</name>
</gene>
<dbReference type="EMBL" id="BGZK01001937">
    <property type="protein sequence ID" value="GBP88489.1"/>
    <property type="molecule type" value="Genomic_DNA"/>
</dbReference>
<evidence type="ECO:0000313" key="2">
    <source>
        <dbReference type="EMBL" id="GBP88489.1"/>
    </source>
</evidence>
<sequence length="161" mass="17756">MLGATRSRPYAPENSDAVDAPEISADVAGGSARARQGADGPTAELELVHLAARRGRGGSPRCLLDYLYGQMLRPGYNFIYIESRLTKQIYKANVCDGKVGKGRSRKSYAGHIGGIITKGQIQSTRNRRVYMKRLKDVSEAGEICKDRTMWKSVVSAYPFRK</sequence>
<reference evidence="2 3" key="1">
    <citation type="journal article" date="2019" name="Commun. Biol.">
        <title>The bagworm genome reveals a unique fibroin gene that provides high tensile strength.</title>
        <authorList>
            <person name="Kono N."/>
            <person name="Nakamura H."/>
            <person name="Ohtoshi R."/>
            <person name="Tomita M."/>
            <person name="Numata K."/>
            <person name="Arakawa K."/>
        </authorList>
    </citation>
    <scope>NUCLEOTIDE SEQUENCE [LARGE SCALE GENOMIC DNA]</scope>
</reference>
<dbReference type="AlphaFoldDB" id="A0A4C1ZNM0"/>
<evidence type="ECO:0000256" key="1">
    <source>
        <dbReference type="SAM" id="MobiDB-lite"/>
    </source>
</evidence>
<protein>
    <submittedName>
        <fullName evidence="2">Uncharacterized protein</fullName>
    </submittedName>
</protein>
<dbReference type="OrthoDB" id="425681at2759"/>
<organism evidence="2 3">
    <name type="scientific">Eumeta variegata</name>
    <name type="common">Bagworm moth</name>
    <name type="synonym">Eumeta japonica</name>
    <dbReference type="NCBI Taxonomy" id="151549"/>
    <lineage>
        <taxon>Eukaryota</taxon>
        <taxon>Metazoa</taxon>
        <taxon>Ecdysozoa</taxon>
        <taxon>Arthropoda</taxon>
        <taxon>Hexapoda</taxon>
        <taxon>Insecta</taxon>
        <taxon>Pterygota</taxon>
        <taxon>Neoptera</taxon>
        <taxon>Endopterygota</taxon>
        <taxon>Lepidoptera</taxon>
        <taxon>Glossata</taxon>
        <taxon>Ditrysia</taxon>
        <taxon>Tineoidea</taxon>
        <taxon>Psychidae</taxon>
        <taxon>Oiketicinae</taxon>
        <taxon>Eumeta</taxon>
    </lineage>
</organism>
<evidence type="ECO:0000313" key="3">
    <source>
        <dbReference type="Proteomes" id="UP000299102"/>
    </source>
</evidence>
<proteinExistence type="predicted"/>
<feature type="region of interest" description="Disordered" evidence="1">
    <location>
        <begin position="1"/>
        <end position="23"/>
    </location>
</feature>
<name>A0A4C1ZNM0_EUMVA</name>
<dbReference type="Proteomes" id="UP000299102">
    <property type="component" value="Unassembled WGS sequence"/>
</dbReference>
<accession>A0A4C1ZNM0</accession>